<dbReference type="AlphaFoldDB" id="A0A9X2V817"/>
<accession>A0A9X2V817</accession>
<gene>
    <name evidence="2" type="ORF">GGP45_003322</name>
</gene>
<sequence length="32" mass="3421">MCPFDQESAPNQQMRRRAGRSLSRSAGDGPGG</sequence>
<protein>
    <submittedName>
        <fullName evidence="2">Uncharacterized protein</fullName>
    </submittedName>
</protein>
<evidence type="ECO:0000313" key="3">
    <source>
        <dbReference type="Proteomes" id="UP001155144"/>
    </source>
</evidence>
<proteinExistence type="predicted"/>
<evidence type="ECO:0000313" key="2">
    <source>
        <dbReference type="EMBL" id="MCS4122954.1"/>
    </source>
</evidence>
<dbReference type="Proteomes" id="UP001155144">
    <property type="component" value="Unassembled WGS sequence"/>
</dbReference>
<organism evidence="2 3">
    <name type="scientific">Salinibacter ruber</name>
    <dbReference type="NCBI Taxonomy" id="146919"/>
    <lineage>
        <taxon>Bacteria</taxon>
        <taxon>Pseudomonadati</taxon>
        <taxon>Rhodothermota</taxon>
        <taxon>Rhodothermia</taxon>
        <taxon>Rhodothermales</taxon>
        <taxon>Salinibacteraceae</taxon>
        <taxon>Salinibacter</taxon>
    </lineage>
</organism>
<comment type="caution">
    <text evidence="2">The sequence shown here is derived from an EMBL/GenBank/DDBJ whole genome shotgun (WGS) entry which is preliminary data.</text>
</comment>
<name>A0A9X2V817_9BACT</name>
<dbReference type="EMBL" id="JANUBL010000014">
    <property type="protein sequence ID" value="MCS4122954.1"/>
    <property type="molecule type" value="Genomic_DNA"/>
</dbReference>
<feature type="compositionally biased region" description="Low complexity" evidence="1">
    <location>
        <begin position="20"/>
        <end position="32"/>
    </location>
</feature>
<evidence type="ECO:0000256" key="1">
    <source>
        <dbReference type="SAM" id="MobiDB-lite"/>
    </source>
</evidence>
<reference evidence="2" key="1">
    <citation type="submission" date="2022-08" db="EMBL/GenBank/DDBJ databases">
        <title>Genomic Encyclopedia of Type Strains, Phase V (KMG-V): Genome sequencing to study the core and pangenomes of soil and plant-associated prokaryotes.</title>
        <authorList>
            <person name="Whitman W."/>
        </authorList>
    </citation>
    <scope>NUCLEOTIDE SEQUENCE</scope>
    <source>
        <strain evidence="2">SP3026</strain>
    </source>
</reference>
<feature type="non-terminal residue" evidence="2">
    <location>
        <position position="32"/>
    </location>
</feature>
<feature type="region of interest" description="Disordered" evidence="1">
    <location>
        <begin position="1"/>
        <end position="32"/>
    </location>
</feature>